<evidence type="ECO:0000313" key="1">
    <source>
        <dbReference type="EMBL" id="VEB42735.1"/>
    </source>
</evidence>
<gene>
    <name evidence="1" type="ORF">NCTC9695_03186</name>
</gene>
<dbReference type="EMBL" id="LR134182">
    <property type="protein sequence ID" value="VEB42735.1"/>
    <property type="molecule type" value="Genomic_DNA"/>
</dbReference>
<sequence length="95" mass="10624">MLIFLDTEYTNMADRDLISLAMVSEDGKQEIYIEIEDFPKNAAAALSSGAYCHTWANNPYIASSSASYHKSWQSGLLSYHAQFLLAVTQFTTGKY</sequence>
<dbReference type="InterPro" id="IPR036397">
    <property type="entry name" value="RNaseH_sf"/>
</dbReference>
<evidence type="ECO:0000313" key="2">
    <source>
        <dbReference type="Proteomes" id="UP000275777"/>
    </source>
</evidence>
<organism evidence="1 2">
    <name type="scientific">Chromobacterium violaceum</name>
    <dbReference type="NCBI Taxonomy" id="536"/>
    <lineage>
        <taxon>Bacteria</taxon>
        <taxon>Pseudomonadati</taxon>
        <taxon>Pseudomonadota</taxon>
        <taxon>Betaproteobacteria</taxon>
        <taxon>Neisseriales</taxon>
        <taxon>Chromobacteriaceae</taxon>
        <taxon>Chromobacterium</taxon>
    </lineage>
</organism>
<dbReference type="GO" id="GO:0003676">
    <property type="term" value="F:nucleic acid binding"/>
    <property type="evidence" value="ECO:0007669"/>
    <property type="project" value="InterPro"/>
</dbReference>
<accession>A0A3S4HR99</accession>
<proteinExistence type="predicted"/>
<reference evidence="1 2" key="1">
    <citation type="submission" date="2018-12" db="EMBL/GenBank/DDBJ databases">
        <authorList>
            <consortium name="Pathogen Informatics"/>
        </authorList>
    </citation>
    <scope>NUCLEOTIDE SEQUENCE [LARGE SCALE GENOMIC DNA]</scope>
    <source>
        <strain evidence="1 2">NCTC9695</strain>
    </source>
</reference>
<name>A0A3S4HR99_CHRVL</name>
<dbReference type="Proteomes" id="UP000275777">
    <property type="component" value="Chromosome"/>
</dbReference>
<protein>
    <submittedName>
        <fullName evidence="1">Uncharacterized protein</fullName>
    </submittedName>
</protein>
<dbReference type="AlphaFoldDB" id="A0A3S4HR99"/>
<dbReference type="Gene3D" id="3.30.420.10">
    <property type="entry name" value="Ribonuclease H-like superfamily/Ribonuclease H"/>
    <property type="match status" value="1"/>
</dbReference>